<evidence type="ECO:0000313" key="2">
    <source>
        <dbReference type="Proteomes" id="UP000800235"/>
    </source>
</evidence>
<dbReference type="Gene3D" id="3.30.470.10">
    <property type="match status" value="1"/>
</dbReference>
<organism evidence="1 2">
    <name type="scientific">Tothia fuscella</name>
    <dbReference type="NCBI Taxonomy" id="1048955"/>
    <lineage>
        <taxon>Eukaryota</taxon>
        <taxon>Fungi</taxon>
        <taxon>Dikarya</taxon>
        <taxon>Ascomycota</taxon>
        <taxon>Pezizomycotina</taxon>
        <taxon>Dothideomycetes</taxon>
        <taxon>Pleosporomycetidae</taxon>
        <taxon>Venturiales</taxon>
        <taxon>Cylindrosympodiaceae</taxon>
        <taxon>Tothia</taxon>
    </lineage>
</organism>
<reference evidence="1" key="1">
    <citation type="journal article" date="2020" name="Stud. Mycol.">
        <title>101 Dothideomycetes genomes: a test case for predicting lifestyles and emergence of pathogens.</title>
        <authorList>
            <person name="Haridas S."/>
            <person name="Albert R."/>
            <person name="Binder M."/>
            <person name="Bloem J."/>
            <person name="Labutti K."/>
            <person name="Salamov A."/>
            <person name="Andreopoulos B."/>
            <person name="Baker S."/>
            <person name="Barry K."/>
            <person name="Bills G."/>
            <person name="Bluhm B."/>
            <person name="Cannon C."/>
            <person name="Castanera R."/>
            <person name="Culley D."/>
            <person name="Daum C."/>
            <person name="Ezra D."/>
            <person name="Gonzalez J."/>
            <person name="Henrissat B."/>
            <person name="Kuo A."/>
            <person name="Liang C."/>
            <person name="Lipzen A."/>
            <person name="Lutzoni F."/>
            <person name="Magnuson J."/>
            <person name="Mondo S."/>
            <person name="Nolan M."/>
            <person name="Ohm R."/>
            <person name="Pangilinan J."/>
            <person name="Park H.-J."/>
            <person name="Ramirez L."/>
            <person name="Alfaro M."/>
            <person name="Sun H."/>
            <person name="Tritt A."/>
            <person name="Yoshinaga Y."/>
            <person name="Zwiers L.-H."/>
            <person name="Turgeon B."/>
            <person name="Goodwin S."/>
            <person name="Spatafora J."/>
            <person name="Crous P."/>
            <person name="Grigoriev I."/>
        </authorList>
    </citation>
    <scope>NUCLEOTIDE SEQUENCE</scope>
    <source>
        <strain evidence="1">CBS 130266</strain>
    </source>
</reference>
<name>A0A9P4NRN5_9PEZI</name>
<dbReference type="EMBL" id="MU007041">
    <property type="protein sequence ID" value="KAF2430173.1"/>
    <property type="molecule type" value="Genomic_DNA"/>
</dbReference>
<dbReference type="AlphaFoldDB" id="A0A9P4NRN5"/>
<dbReference type="Proteomes" id="UP000800235">
    <property type="component" value="Unassembled WGS sequence"/>
</dbReference>
<keyword evidence="2" id="KW-1185">Reference proteome</keyword>
<evidence type="ECO:0000313" key="1">
    <source>
        <dbReference type="EMBL" id="KAF2430173.1"/>
    </source>
</evidence>
<dbReference type="SUPFAM" id="SSF56752">
    <property type="entry name" value="D-aminoacid aminotransferase-like PLP-dependent enzymes"/>
    <property type="match status" value="1"/>
</dbReference>
<dbReference type="InterPro" id="IPR043131">
    <property type="entry name" value="BCAT-like_N"/>
</dbReference>
<gene>
    <name evidence="1" type="ORF">EJ08DRAFT_679449</name>
</gene>
<dbReference type="InterPro" id="IPR043132">
    <property type="entry name" value="BCAT-like_C"/>
</dbReference>
<dbReference type="InterPro" id="IPR036038">
    <property type="entry name" value="Aminotransferase-like"/>
</dbReference>
<dbReference type="Gene3D" id="3.20.10.10">
    <property type="entry name" value="D-amino Acid Aminotransferase, subunit A, domain 2"/>
    <property type="match status" value="1"/>
</dbReference>
<comment type="caution">
    <text evidence="1">The sequence shown here is derived from an EMBL/GenBank/DDBJ whole genome shotgun (WGS) entry which is preliminary data.</text>
</comment>
<protein>
    <submittedName>
        <fullName evidence="1">Uncharacterized protein</fullName>
    </submittedName>
</protein>
<accession>A0A9P4NRN5</accession>
<sequence length="299" mass="34143">MTDNSQHEAYEAQPFKFEMFTSLRYDPILLKSLENQDLSFTKDCALYMPVYHRNRILEAARYFNFTKAIPLLKDGVEFQTKIMQFIEAYEQNQRENEKPLRVKVIVNREGELDVEINSVPEVELSTLYPNTLTLPSKEPEEPLEVSPLTGGALNMGPTDYQPVPNHNTSPQKHTIYLDSATTTQSAHTSLKTTHRPHYDASRTRHVKTMPEEVLLQNPKGEITEGSLTTPYFFRNGIWVTPPVHDGHGGQRGTTRRWAIEKGLCSREEVVRRESVVDGERVWVSNGVRGFGWGVVVKGR</sequence>
<dbReference type="GO" id="GO:0003824">
    <property type="term" value="F:catalytic activity"/>
    <property type="evidence" value="ECO:0007669"/>
    <property type="project" value="InterPro"/>
</dbReference>
<dbReference type="InterPro" id="IPR001544">
    <property type="entry name" value="Aminotrans_IV"/>
</dbReference>
<dbReference type="Pfam" id="PF01063">
    <property type="entry name" value="Aminotran_4"/>
    <property type="match status" value="1"/>
</dbReference>
<dbReference type="OrthoDB" id="5288718at2759"/>
<proteinExistence type="predicted"/>